<sequence length="171" mass="19226">IHIKTRITSSRACTCTERVQSVYLYGACTERVPVRSVYRACTCTERVQSVYLYGACTERVPVRSVYRACTCTERVQSVYLYGACTERVPVRSVYRACTCTERVQSVYLYGACTELNEGQVALRRKRTECFSEATPTLISFEFKTKSSPSTLTLLKTHITLPSPALSVCEPV</sequence>
<dbReference type="AlphaFoldDB" id="A0A3B4TAT9"/>
<name>A0A3B4TAT9_SERDU</name>
<reference evidence="1" key="1">
    <citation type="submission" date="2025-08" db="UniProtKB">
        <authorList>
            <consortium name="Ensembl"/>
        </authorList>
    </citation>
    <scope>IDENTIFICATION</scope>
</reference>
<dbReference type="Proteomes" id="UP000261420">
    <property type="component" value="Unplaced"/>
</dbReference>
<evidence type="ECO:0000313" key="2">
    <source>
        <dbReference type="Proteomes" id="UP000261420"/>
    </source>
</evidence>
<dbReference type="Ensembl" id="ENSSDUT00000003250.1">
    <property type="protein sequence ID" value="ENSSDUP00000003175.1"/>
    <property type="gene ID" value="ENSSDUG00000002434.1"/>
</dbReference>
<accession>A0A3B4TAT9</accession>
<protein>
    <submittedName>
        <fullName evidence="1">Uncharacterized protein</fullName>
    </submittedName>
</protein>
<reference evidence="1" key="2">
    <citation type="submission" date="2025-09" db="UniProtKB">
        <authorList>
            <consortium name="Ensembl"/>
        </authorList>
    </citation>
    <scope>IDENTIFICATION</scope>
</reference>
<keyword evidence="2" id="KW-1185">Reference proteome</keyword>
<evidence type="ECO:0000313" key="1">
    <source>
        <dbReference type="Ensembl" id="ENSSDUP00000003175.1"/>
    </source>
</evidence>
<organism evidence="1 2">
    <name type="scientific">Seriola dumerili</name>
    <name type="common">Greater amberjack</name>
    <name type="synonym">Caranx dumerili</name>
    <dbReference type="NCBI Taxonomy" id="41447"/>
    <lineage>
        <taxon>Eukaryota</taxon>
        <taxon>Metazoa</taxon>
        <taxon>Chordata</taxon>
        <taxon>Craniata</taxon>
        <taxon>Vertebrata</taxon>
        <taxon>Euteleostomi</taxon>
        <taxon>Actinopterygii</taxon>
        <taxon>Neopterygii</taxon>
        <taxon>Teleostei</taxon>
        <taxon>Neoteleostei</taxon>
        <taxon>Acanthomorphata</taxon>
        <taxon>Carangaria</taxon>
        <taxon>Carangiformes</taxon>
        <taxon>Carangidae</taxon>
        <taxon>Seriola</taxon>
    </lineage>
</organism>
<proteinExistence type="predicted"/>